<dbReference type="Pfam" id="PF00293">
    <property type="entry name" value="NUDIX"/>
    <property type="match status" value="1"/>
</dbReference>
<name>A0ABX1BII5_9ACTN</name>
<dbReference type="InterPro" id="IPR000086">
    <property type="entry name" value="NUDIX_hydrolase_dom"/>
</dbReference>
<dbReference type="Gene3D" id="3.90.79.10">
    <property type="entry name" value="Nucleoside Triphosphate Pyrophosphohydrolase"/>
    <property type="match status" value="1"/>
</dbReference>
<evidence type="ECO:0000259" key="6">
    <source>
        <dbReference type="PROSITE" id="PS51462"/>
    </source>
</evidence>
<dbReference type="InterPro" id="IPR020084">
    <property type="entry name" value="NUDIX_hydrolase_CS"/>
</dbReference>
<feature type="domain" description="Nudix hydrolase" evidence="6">
    <location>
        <begin position="6"/>
        <end position="151"/>
    </location>
</feature>
<dbReference type="SUPFAM" id="SSF55811">
    <property type="entry name" value="Nudix"/>
    <property type="match status" value="1"/>
</dbReference>
<dbReference type="PANTHER" id="PTHR43046">
    <property type="entry name" value="GDP-MANNOSE MANNOSYL HYDROLASE"/>
    <property type="match status" value="1"/>
</dbReference>
<accession>A0ABX1BII5</accession>
<comment type="caution">
    <text evidence="7">The sequence shown here is derived from an EMBL/GenBank/DDBJ whole genome shotgun (WGS) entry which is preliminary data.</text>
</comment>
<organism evidence="7 8">
    <name type="scientific">Nonomuraea composti</name>
    <dbReference type="NCBI Taxonomy" id="2720023"/>
    <lineage>
        <taxon>Bacteria</taxon>
        <taxon>Bacillati</taxon>
        <taxon>Actinomycetota</taxon>
        <taxon>Actinomycetes</taxon>
        <taxon>Streptosporangiales</taxon>
        <taxon>Streptosporangiaceae</taxon>
        <taxon>Nonomuraea</taxon>
    </lineage>
</organism>
<protein>
    <submittedName>
        <fullName evidence="7">NUDIX domain-containing protein</fullName>
    </submittedName>
</protein>
<dbReference type="EMBL" id="JAATEP010000035">
    <property type="protein sequence ID" value="NJP95106.1"/>
    <property type="molecule type" value="Genomic_DNA"/>
</dbReference>
<evidence type="ECO:0000256" key="5">
    <source>
        <dbReference type="RuleBase" id="RU003476"/>
    </source>
</evidence>
<dbReference type="CDD" id="cd04685">
    <property type="entry name" value="NUDIX_Hydrolase"/>
    <property type="match status" value="1"/>
</dbReference>
<dbReference type="RefSeq" id="WP_168016578.1">
    <property type="nucleotide sequence ID" value="NZ_JAATEP010000035.1"/>
</dbReference>
<dbReference type="PROSITE" id="PS00893">
    <property type="entry name" value="NUDIX_BOX"/>
    <property type="match status" value="1"/>
</dbReference>
<comment type="cofactor">
    <cofactor evidence="1">
        <name>Mg(2+)</name>
        <dbReference type="ChEBI" id="CHEBI:18420"/>
    </cofactor>
</comment>
<dbReference type="Proteomes" id="UP000696294">
    <property type="component" value="Unassembled WGS sequence"/>
</dbReference>
<proteinExistence type="inferred from homology"/>
<sequence>MTKIPLRRFTARVLPIDERGRVLLLHGFDPAQPERRFWFTIGGAVEDGETLQEAAARELYEEVGIRAGVEEFTGPHAEALIEFEWGEYAFTQDQAFFAIRVGEAAAVSFDHMEQIEKDTTIEHRWWSEEELESTTEVVHPADLATLLRKITTEETE</sequence>
<dbReference type="InterPro" id="IPR015797">
    <property type="entry name" value="NUDIX_hydrolase-like_dom_sf"/>
</dbReference>
<keyword evidence="4" id="KW-0460">Magnesium</keyword>
<dbReference type="InterPro" id="IPR020476">
    <property type="entry name" value="Nudix_hydrolase"/>
</dbReference>
<reference evidence="7 8" key="1">
    <citation type="submission" date="2020-03" db="EMBL/GenBank/DDBJ databases">
        <title>WGS of actinomycetes isolated from Thailand.</title>
        <authorList>
            <person name="Thawai C."/>
        </authorList>
    </citation>
    <scope>NUCLEOTIDE SEQUENCE [LARGE SCALE GENOMIC DNA]</scope>
    <source>
        <strain evidence="7 8">FMUSA5-5</strain>
    </source>
</reference>
<evidence type="ECO:0000256" key="3">
    <source>
        <dbReference type="ARBA" id="ARBA00022801"/>
    </source>
</evidence>
<keyword evidence="8" id="KW-1185">Reference proteome</keyword>
<keyword evidence="3 5" id="KW-0378">Hydrolase</keyword>
<gene>
    <name evidence="7" type="ORF">HCN51_37675</name>
</gene>
<evidence type="ECO:0000256" key="4">
    <source>
        <dbReference type="ARBA" id="ARBA00022842"/>
    </source>
</evidence>
<evidence type="ECO:0000256" key="2">
    <source>
        <dbReference type="ARBA" id="ARBA00005582"/>
    </source>
</evidence>
<evidence type="ECO:0000313" key="7">
    <source>
        <dbReference type="EMBL" id="NJP95106.1"/>
    </source>
</evidence>
<dbReference type="PROSITE" id="PS51462">
    <property type="entry name" value="NUDIX"/>
    <property type="match status" value="1"/>
</dbReference>
<dbReference type="PANTHER" id="PTHR43046:SF12">
    <property type="entry name" value="GDP-MANNOSE MANNOSYL HYDROLASE"/>
    <property type="match status" value="1"/>
</dbReference>
<evidence type="ECO:0000313" key="8">
    <source>
        <dbReference type="Proteomes" id="UP000696294"/>
    </source>
</evidence>
<comment type="similarity">
    <text evidence="2 5">Belongs to the Nudix hydrolase family.</text>
</comment>
<evidence type="ECO:0000256" key="1">
    <source>
        <dbReference type="ARBA" id="ARBA00001946"/>
    </source>
</evidence>
<dbReference type="PRINTS" id="PR00502">
    <property type="entry name" value="NUDIXFAMILY"/>
</dbReference>